<dbReference type="PANTHER" id="PTHR43459">
    <property type="entry name" value="ENOYL-COA HYDRATASE"/>
    <property type="match status" value="1"/>
</dbReference>
<evidence type="ECO:0000313" key="3">
    <source>
        <dbReference type="Proteomes" id="UP000538147"/>
    </source>
</evidence>
<keyword evidence="3" id="KW-1185">Reference proteome</keyword>
<comment type="caution">
    <text evidence="2">The sequence shown here is derived from an EMBL/GenBank/DDBJ whole genome shotgun (WGS) entry which is preliminary data.</text>
</comment>
<dbReference type="Proteomes" id="UP000538147">
    <property type="component" value="Unassembled WGS sequence"/>
</dbReference>
<name>A0A841L4K8_9SPHN</name>
<dbReference type="EC" id="5.3.3.18" evidence="2"/>
<dbReference type="Pfam" id="PF00378">
    <property type="entry name" value="ECH_1"/>
    <property type="match status" value="1"/>
</dbReference>
<evidence type="ECO:0000256" key="1">
    <source>
        <dbReference type="ARBA" id="ARBA00005254"/>
    </source>
</evidence>
<proteinExistence type="inferred from homology"/>
<dbReference type="SUPFAM" id="SSF52096">
    <property type="entry name" value="ClpP/crotonase"/>
    <property type="match status" value="1"/>
</dbReference>
<keyword evidence="2" id="KW-0413">Isomerase</keyword>
<dbReference type="CDD" id="cd06558">
    <property type="entry name" value="crotonase-like"/>
    <property type="match status" value="1"/>
</dbReference>
<gene>
    <name evidence="2" type="ORF">FHS79_001756</name>
</gene>
<dbReference type="PANTHER" id="PTHR43459:SF1">
    <property type="entry name" value="EG:BACN32G11.4 PROTEIN"/>
    <property type="match status" value="1"/>
</dbReference>
<protein>
    <submittedName>
        <fullName evidence="2">2-(1,2-epoxy-1,2-dihydrophenyl)acetyl-CoA isomerase</fullName>
        <ecNumber evidence="2">5.3.3.18</ecNumber>
    </submittedName>
</protein>
<dbReference type="InterPro" id="IPR014748">
    <property type="entry name" value="Enoyl-CoA_hydra_C"/>
</dbReference>
<organism evidence="2 3">
    <name type="scientific">Polymorphobacter multimanifer</name>
    <dbReference type="NCBI Taxonomy" id="1070431"/>
    <lineage>
        <taxon>Bacteria</taxon>
        <taxon>Pseudomonadati</taxon>
        <taxon>Pseudomonadota</taxon>
        <taxon>Alphaproteobacteria</taxon>
        <taxon>Sphingomonadales</taxon>
        <taxon>Sphingosinicellaceae</taxon>
        <taxon>Polymorphobacter</taxon>
    </lineage>
</organism>
<dbReference type="Gene3D" id="1.10.12.10">
    <property type="entry name" value="Lyase 2-enoyl-coa Hydratase, Chain A, domain 2"/>
    <property type="match status" value="1"/>
</dbReference>
<comment type="similarity">
    <text evidence="1">Belongs to the enoyl-CoA hydratase/isomerase family.</text>
</comment>
<dbReference type="EMBL" id="JACIIV010000011">
    <property type="protein sequence ID" value="MBB6227587.1"/>
    <property type="molecule type" value="Genomic_DNA"/>
</dbReference>
<accession>A0A841L4K8</accession>
<reference evidence="2 3" key="1">
    <citation type="submission" date="2020-08" db="EMBL/GenBank/DDBJ databases">
        <title>Genomic Encyclopedia of Type Strains, Phase IV (KMG-IV): sequencing the most valuable type-strain genomes for metagenomic binning, comparative biology and taxonomic classification.</title>
        <authorList>
            <person name="Goeker M."/>
        </authorList>
    </citation>
    <scope>NUCLEOTIDE SEQUENCE [LARGE SCALE GENOMIC DNA]</scope>
    <source>
        <strain evidence="2 3">DSM 102189</strain>
    </source>
</reference>
<dbReference type="InterPro" id="IPR001753">
    <property type="entry name" value="Enoyl-CoA_hydra/iso"/>
</dbReference>
<dbReference type="Gene3D" id="3.90.226.10">
    <property type="entry name" value="2-enoyl-CoA Hydratase, Chain A, domain 1"/>
    <property type="match status" value="1"/>
</dbReference>
<dbReference type="AlphaFoldDB" id="A0A841L4K8"/>
<dbReference type="RefSeq" id="WP_184198431.1">
    <property type="nucleotide sequence ID" value="NZ_JACIIV010000011.1"/>
</dbReference>
<dbReference type="GO" id="GO:0016853">
    <property type="term" value="F:isomerase activity"/>
    <property type="evidence" value="ECO:0007669"/>
    <property type="project" value="UniProtKB-KW"/>
</dbReference>
<evidence type="ECO:0000313" key="2">
    <source>
        <dbReference type="EMBL" id="MBB6227587.1"/>
    </source>
</evidence>
<dbReference type="InterPro" id="IPR029045">
    <property type="entry name" value="ClpP/crotonase-like_dom_sf"/>
</dbReference>
<sequence length="266" mass="27944">MAYQHILFDEADGVTTLTLNRPAQLNALHVGVIQEMIEAVDRVRDEGSARCLLLTGAGRAFCSGADLAGGGAGGGGGGSGPPDAGKVLETHFNPLLERLFALPVPFITAINGPAAGAGCSYALAGDIVLASRSAYFLQAFVNIGLVPDVGSTWMLPRLAGRARAQAMMMLGERISAEQALDWGMIYKVTDADALMDEANALARKLAAGPTRAYALIRQGIRACLDLPLTQALMIERQNQLQAGRTADFVEGVSAFLQKRPTAFSGK</sequence>